<keyword evidence="2" id="KW-1185">Reference proteome</keyword>
<evidence type="ECO:0000313" key="2">
    <source>
        <dbReference type="Proteomes" id="UP000593573"/>
    </source>
</evidence>
<dbReference type="Proteomes" id="UP000593573">
    <property type="component" value="Unassembled WGS sequence"/>
</dbReference>
<comment type="caution">
    <text evidence="1">The sequence shown here is derived from an EMBL/GenBank/DDBJ whole genome shotgun (WGS) entry which is preliminary data.</text>
</comment>
<sequence>MENWCLHWLFSFSHCPCSPS</sequence>
<proteinExistence type="predicted"/>
<organism evidence="1 2">
    <name type="scientific">Gossypium klotzschianum</name>
    <dbReference type="NCBI Taxonomy" id="34286"/>
    <lineage>
        <taxon>Eukaryota</taxon>
        <taxon>Viridiplantae</taxon>
        <taxon>Streptophyta</taxon>
        <taxon>Embryophyta</taxon>
        <taxon>Tracheophyta</taxon>
        <taxon>Spermatophyta</taxon>
        <taxon>Magnoliopsida</taxon>
        <taxon>eudicotyledons</taxon>
        <taxon>Gunneridae</taxon>
        <taxon>Pentapetalae</taxon>
        <taxon>rosids</taxon>
        <taxon>malvids</taxon>
        <taxon>Malvales</taxon>
        <taxon>Malvaceae</taxon>
        <taxon>Malvoideae</taxon>
        <taxon>Gossypium</taxon>
    </lineage>
</organism>
<name>A0A7J8UGG4_9ROSI</name>
<dbReference type="AlphaFoldDB" id="A0A7J8UGG4"/>
<evidence type="ECO:0000313" key="1">
    <source>
        <dbReference type="EMBL" id="MBA0649369.1"/>
    </source>
</evidence>
<accession>A0A7J8UGG4</accession>
<reference evidence="1 2" key="1">
    <citation type="journal article" date="2019" name="Genome Biol. Evol.">
        <title>Insights into the evolution of the New World diploid cottons (Gossypium, subgenus Houzingenia) based on genome sequencing.</title>
        <authorList>
            <person name="Grover C.E."/>
            <person name="Arick M.A. 2nd"/>
            <person name="Thrash A."/>
            <person name="Conover J.L."/>
            <person name="Sanders W.S."/>
            <person name="Peterson D.G."/>
            <person name="Frelichowski J.E."/>
            <person name="Scheffler J.A."/>
            <person name="Scheffler B.E."/>
            <person name="Wendel J.F."/>
        </authorList>
    </citation>
    <scope>NUCLEOTIDE SEQUENCE [LARGE SCALE GENOMIC DNA]</scope>
    <source>
        <strain evidence="1">57</strain>
        <tissue evidence="1">Leaf</tissue>
    </source>
</reference>
<protein>
    <submittedName>
        <fullName evidence="1">Uncharacterized protein</fullName>
    </submittedName>
</protein>
<gene>
    <name evidence="1" type="ORF">Goklo_016939</name>
</gene>
<dbReference type="EMBL" id="JABFAB010000005">
    <property type="protein sequence ID" value="MBA0649369.1"/>
    <property type="molecule type" value="Genomic_DNA"/>
</dbReference>